<accession>A0A2U8HDL8</accession>
<dbReference type="SMART" id="SM00563">
    <property type="entry name" value="PlsC"/>
    <property type="match status" value="1"/>
</dbReference>
<dbReference type="GO" id="GO:0003841">
    <property type="term" value="F:1-acylglycerol-3-phosphate O-acyltransferase activity"/>
    <property type="evidence" value="ECO:0007669"/>
    <property type="project" value="TreeGrafter"/>
</dbReference>
<keyword evidence="6" id="KW-0472">Membrane</keyword>
<keyword evidence="3 8" id="KW-0808">Transferase</keyword>
<organism evidence="8 9">
    <name type="scientific">Alloyangia pacifica</name>
    <dbReference type="NCBI Taxonomy" id="311180"/>
    <lineage>
        <taxon>Bacteria</taxon>
        <taxon>Pseudomonadati</taxon>
        <taxon>Pseudomonadota</taxon>
        <taxon>Alphaproteobacteria</taxon>
        <taxon>Rhodobacterales</taxon>
        <taxon>Roseobacteraceae</taxon>
        <taxon>Alloyangia</taxon>
    </lineage>
</organism>
<dbReference type="InterPro" id="IPR002123">
    <property type="entry name" value="Plipid/glycerol_acylTrfase"/>
</dbReference>
<dbReference type="PANTHER" id="PTHR10434:SF64">
    <property type="entry name" value="1-ACYL-SN-GLYCEROL-3-PHOSPHATE ACYLTRANSFERASE-RELATED"/>
    <property type="match status" value="1"/>
</dbReference>
<dbReference type="PANTHER" id="PTHR10434">
    <property type="entry name" value="1-ACYL-SN-GLYCEROL-3-PHOSPHATE ACYLTRANSFERASE"/>
    <property type="match status" value="1"/>
</dbReference>
<dbReference type="OrthoDB" id="9806880at2"/>
<dbReference type="KEGG" id="ypac:CEW88_08935"/>
<evidence type="ECO:0000256" key="6">
    <source>
        <dbReference type="SAM" id="Phobius"/>
    </source>
</evidence>
<evidence type="ECO:0000313" key="8">
    <source>
        <dbReference type="EMBL" id="AWI83790.1"/>
    </source>
</evidence>
<dbReference type="Pfam" id="PF01553">
    <property type="entry name" value="Acyltransferase"/>
    <property type="match status" value="1"/>
</dbReference>
<keyword evidence="6" id="KW-1133">Transmembrane helix</keyword>
<keyword evidence="2" id="KW-0444">Lipid biosynthesis</keyword>
<reference evidence="8 9" key="1">
    <citation type="submission" date="2017-06" db="EMBL/GenBank/DDBJ databases">
        <title>Yangia sp. YSBP01 complete genome sequence.</title>
        <authorList>
            <person name="Woo J.-H."/>
            <person name="Kim H.-S."/>
        </authorList>
    </citation>
    <scope>NUCLEOTIDE SEQUENCE [LARGE SCALE GENOMIC DNA]</scope>
    <source>
        <strain evidence="8 9">YSBP01</strain>
    </source>
</reference>
<evidence type="ECO:0000256" key="5">
    <source>
        <dbReference type="ARBA" id="ARBA00023315"/>
    </source>
</evidence>
<evidence type="ECO:0000313" key="9">
    <source>
        <dbReference type="Proteomes" id="UP000244915"/>
    </source>
</evidence>
<feature type="domain" description="Phospholipid/glycerol acyltransferase" evidence="7">
    <location>
        <begin position="96"/>
        <end position="211"/>
    </location>
</feature>
<evidence type="ECO:0000256" key="2">
    <source>
        <dbReference type="ARBA" id="ARBA00022516"/>
    </source>
</evidence>
<dbReference type="Proteomes" id="UP000244915">
    <property type="component" value="Chromosome 1"/>
</dbReference>
<dbReference type="GO" id="GO:0006654">
    <property type="term" value="P:phosphatidic acid biosynthetic process"/>
    <property type="evidence" value="ECO:0007669"/>
    <property type="project" value="TreeGrafter"/>
</dbReference>
<protein>
    <submittedName>
        <fullName evidence="8">1-acyl-sn-glycerol-3-phosphate acyltransferase</fullName>
    </submittedName>
</protein>
<sequence length="282" mass="30793">MSGPSGPSDPTWRGAEPPEIALGWADYARATLRGLLVVLLLICGITVKLAVLLVERLVRGGRRVWSPVVTQGVCRLVFVILGLRLEARGARMTGPGAYVANHSSWLDIFALNARRNVLFVSKAEVANWPGIGVLAKLTGTVFINRDRRAAKAQPKLIEARLLAGDRLLFFPEGTSTDGRRILPFKTTLFEAFLSEELKSHLQVQPVTVVYHAPPGADPAFYGWWGDMALGPHLLHVLGARCQGHVEVVYHEPLRVADFAHRKGLARAAEARLRSAHPSEGIA</sequence>
<evidence type="ECO:0000256" key="3">
    <source>
        <dbReference type="ARBA" id="ARBA00022679"/>
    </source>
</evidence>
<name>A0A2U8HDL8_9RHOB</name>
<evidence type="ECO:0000259" key="7">
    <source>
        <dbReference type="SMART" id="SM00563"/>
    </source>
</evidence>
<proteinExistence type="predicted"/>
<dbReference type="SUPFAM" id="SSF69593">
    <property type="entry name" value="Glycerol-3-phosphate (1)-acyltransferase"/>
    <property type="match status" value="1"/>
</dbReference>
<evidence type="ECO:0000256" key="4">
    <source>
        <dbReference type="ARBA" id="ARBA00023098"/>
    </source>
</evidence>
<dbReference type="RefSeq" id="WP_108966055.1">
    <property type="nucleotide sequence ID" value="NZ_CP022189.1"/>
</dbReference>
<keyword evidence="5 8" id="KW-0012">Acyltransferase</keyword>
<evidence type="ECO:0000256" key="1">
    <source>
        <dbReference type="ARBA" id="ARBA00005189"/>
    </source>
</evidence>
<dbReference type="CDD" id="cd07989">
    <property type="entry name" value="LPLAT_AGPAT-like"/>
    <property type="match status" value="1"/>
</dbReference>
<comment type="pathway">
    <text evidence="1">Lipid metabolism.</text>
</comment>
<keyword evidence="6" id="KW-0812">Transmembrane</keyword>
<dbReference type="EMBL" id="CP022189">
    <property type="protein sequence ID" value="AWI83790.1"/>
    <property type="molecule type" value="Genomic_DNA"/>
</dbReference>
<dbReference type="AlphaFoldDB" id="A0A2U8HDL8"/>
<feature type="transmembrane region" description="Helical" evidence="6">
    <location>
        <begin position="34"/>
        <end position="54"/>
    </location>
</feature>
<keyword evidence="4" id="KW-0443">Lipid metabolism</keyword>
<gene>
    <name evidence="8" type="ORF">CEW88_08935</name>
</gene>